<organism evidence="6 7">
    <name type="scientific">Entomortierella parvispora</name>
    <dbReference type="NCBI Taxonomy" id="205924"/>
    <lineage>
        <taxon>Eukaryota</taxon>
        <taxon>Fungi</taxon>
        <taxon>Fungi incertae sedis</taxon>
        <taxon>Mucoromycota</taxon>
        <taxon>Mortierellomycotina</taxon>
        <taxon>Mortierellomycetes</taxon>
        <taxon>Mortierellales</taxon>
        <taxon>Mortierellaceae</taxon>
        <taxon>Entomortierella</taxon>
    </lineage>
</organism>
<evidence type="ECO:0000256" key="2">
    <source>
        <dbReference type="ARBA" id="ARBA00022884"/>
    </source>
</evidence>
<sequence length="530" mass="59451">MPKVQASKLSPHATEAMIRTLFEHIGHLENLVLIPSPLGAGYEAIVEFSDADSASTATHLTGTLFAGRPLSVTLMDVTVLASPAGASVPRPFTNLTMQQQQQQGPVPPLGSNMIRMGATINHPQFSGMGMGLNMTMGNQFAPMYPSPHMTLYNPNVMPPQFHQARTMDQPVDLDKVESKRVYVGNLPLNVTKEQLEEVFQDCGKITSVNIAGKPTHPTRFAFMEFETLEATKKALSSTNKMIGDRTLRINVTRNHGPLPFMLQQAQMMQAPLQTPPVPAMDAARTRQKNILIGLINRGGADPSLSKMLEELEAGGPIQDLSSITGLSPSMASLSTETSSPKADGAAQPMTTATLLEKLVASSRRMSRSRSRTRKRSRSRSTDRDYYRSSRRRRSPSRSRSRSRYSRSSRYEASEYGRYGHPDRERERDRHREREPSRSGRSRGYEESGRERGRDRDRERERDRPKDRERERDRDRDRHRDSDRSRKERGHDRDHGRSRPESDDKKESGADVSMKSPAPDGRSSVNGDSIK</sequence>
<dbReference type="PROSITE" id="PS50102">
    <property type="entry name" value="RRM"/>
    <property type="match status" value="2"/>
</dbReference>
<proteinExistence type="predicted"/>
<name>A0A9P3LZW1_9FUNG</name>
<accession>A0A9P3LZW1</accession>
<evidence type="ECO:0000256" key="3">
    <source>
        <dbReference type="PROSITE-ProRule" id="PRU00176"/>
    </source>
</evidence>
<dbReference type="EMBL" id="BQFW01000012">
    <property type="protein sequence ID" value="GJJ76537.1"/>
    <property type="molecule type" value="Genomic_DNA"/>
</dbReference>
<evidence type="ECO:0000313" key="6">
    <source>
        <dbReference type="EMBL" id="GJJ76537.1"/>
    </source>
</evidence>
<feature type="compositionally biased region" description="Polar residues" evidence="4">
    <location>
        <begin position="319"/>
        <end position="340"/>
    </location>
</feature>
<dbReference type="Proteomes" id="UP000827284">
    <property type="component" value="Unassembled WGS sequence"/>
</dbReference>
<evidence type="ECO:0000256" key="4">
    <source>
        <dbReference type="SAM" id="MobiDB-lite"/>
    </source>
</evidence>
<feature type="region of interest" description="Disordered" evidence="4">
    <location>
        <begin position="319"/>
        <end position="530"/>
    </location>
</feature>
<evidence type="ECO:0000259" key="5">
    <source>
        <dbReference type="PROSITE" id="PS50102"/>
    </source>
</evidence>
<keyword evidence="2 3" id="KW-0694">RNA-binding</keyword>
<dbReference type="Pfam" id="PF00076">
    <property type="entry name" value="RRM_1"/>
    <property type="match status" value="2"/>
</dbReference>
<gene>
    <name evidence="6" type="ORF">EMPS_08896</name>
</gene>
<feature type="compositionally biased region" description="Basic and acidic residues" evidence="4">
    <location>
        <begin position="408"/>
        <end position="508"/>
    </location>
</feature>
<keyword evidence="7" id="KW-1185">Reference proteome</keyword>
<feature type="domain" description="RRM" evidence="5">
    <location>
        <begin position="2"/>
        <end position="77"/>
    </location>
</feature>
<dbReference type="OrthoDB" id="4726at2759"/>
<dbReference type="InterPro" id="IPR035979">
    <property type="entry name" value="RBD_domain_sf"/>
</dbReference>
<feature type="domain" description="RRM" evidence="5">
    <location>
        <begin position="179"/>
        <end position="254"/>
    </location>
</feature>
<dbReference type="InterPro" id="IPR000504">
    <property type="entry name" value="RRM_dom"/>
</dbReference>
<protein>
    <recommendedName>
        <fullName evidence="5">RRM domain-containing protein</fullName>
    </recommendedName>
</protein>
<comment type="caution">
    <text evidence="6">The sequence shown here is derived from an EMBL/GenBank/DDBJ whole genome shotgun (WGS) entry which is preliminary data.</text>
</comment>
<dbReference type="GO" id="GO:0003723">
    <property type="term" value="F:RNA binding"/>
    <property type="evidence" value="ECO:0007669"/>
    <property type="project" value="UniProtKB-UniRule"/>
</dbReference>
<dbReference type="PANTHER" id="PTHR23236:SF119">
    <property type="entry name" value="NUCLEAR RNA-BINDING PROTEIN SART-3"/>
    <property type="match status" value="1"/>
</dbReference>
<evidence type="ECO:0000313" key="7">
    <source>
        <dbReference type="Proteomes" id="UP000827284"/>
    </source>
</evidence>
<dbReference type="InterPro" id="IPR012677">
    <property type="entry name" value="Nucleotide-bd_a/b_plait_sf"/>
</dbReference>
<feature type="compositionally biased region" description="Basic residues" evidence="4">
    <location>
        <begin position="388"/>
        <end position="406"/>
    </location>
</feature>
<dbReference type="PANTHER" id="PTHR23236">
    <property type="entry name" value="EUKARYOTIC TRANSLATION INITIATION FACTOR 4B/4H"/>
    <property type="match status" value="1"/>
</dbReference>
<dbReference type="SUPFAM" id="SSF54928">
    <property type="entry name" value="RNA-binding domain, RBD"/>
    <property type="match status" value="2"/>
</dbReference>
<dbReference type="CDD" id="cd00590">
    <property type="entry name" value="RRM_SF"/>
    <property type="match status" value="1"/>
</dbReference>
<evidence type="ECO:0000256" key="1">
    <source>
        <dbReference type="ARBA" id="ARBA00022737"/>
    </source>
</evidence>
<dbReference type="AlphaFoldDB" id="A0A9P3LZW1"/>
<reference evidence="6" key="1">
    <citation type="submission" date="2021-11" db="EMBL/GenBank/DDBJ databases">
        <authorList>
            <person name="Herlambang A."/>
            <person name="Guo Y."/>
            <person name="Takashima Y."/>
            <person name="Nishizawa T."/>
        </authorList>
    </citation>
    <scope>NUCLEOTIDE SEQUENCE</scope>
    <source>
        <strain evidence="6">E1425</strain>
    </source>
</reference>
<reference evidence="6" key="2">
    <citation type="journal article" date="2022" name="Microbiol. Resour. Announc.">
        <title>Whole-Genome Sequence of Entomortierella parvispora E1425, a Mucoromycotan Fungus Associated with Burkholderiaceae-Related Endosymbiotic Bacteria.</title>
        <authorList>
            <person name="Herlambang A."/>
            <person name="Guo Y."/>
            <person name="Takashima Y."/>
            <person name="Narisawa K."/>
            <person name="Ohta H."/>
            <person name="Nishizawa T."/>
        </authorList>
    </citation>
    <scope>NUCLEOTIDE SEQUENCE</scope>
    <source>
        <strain evidence="6">E1425</strain>
    </source>
</reference>
<dbReference type="SMART" id="SM00360">
    <property type="entry name" value="RRM"/>
    <property type="match status" value="2"/>
</dbReference>
<feature type="compositionally biased region" description="Basic residues" evidence="4">
    <location>
        <begin position="364"/>
        <end position="378"/>
    </location>
</feature>
<keyword evidence="1" id="KW-0677">Repeat</keyword>
<dbReference type="Gene3D" id="3.30.70.330">
    <property type="match status" value="2"/>
</dbReference>